<dbReference type="AlphaFoldDB" id="A0A8K0IKJ6"/>
<reference evidence="2" key="2">
    <citation type="submission" date="2019-07" db="EMBL/GenBank/DDBJ databases">
        <authorList>
            <person name="Yang Y."/>
            <person name="Bocs S."/>
            <person name="Baudouin L."/>
        </authorList>
    </citation>
    <scope>NUCLEOTIDE SEQUENCE</scope>
    <source>
        <tissue evidence="2">Spear leaf of Hainan Tall coconut</tissue>
    </source>
</reference>
<proteinExistence type="predicted"/>
<evidence type="ECO:0000313" key="3">
    <source>
        <dbReference type="Proteomes" id="UP000797356"/>
    </source>
</evidence>
<protein>
    <submittedName>
        <fullName evidence="2">Putative Exocyst complex component SEC15B</fullName>
    </submittedName>
</protein>
<keyword evidence="3" id="KW-1185">Reference proteome</keyword>
<dbReference type="GO" id="GO:0000145">
    <property type="term" value="C:exocyst"/>
    <property type="evidence" value="ECO:0007669"/>
    <property type="project" value="TreeGrafter"/>
</dbReference>
<evidence type="ECO:0000259" key="1">
    <source>
        <dbReference type="Pfam" id="PF20651"/>
    </source>
</evidence>
<dbReference type="GO" id="GO:0006893">
    <property type="term" value="P:Golgi to plasma membrane transport"/>
    <property type="evidence" value="ECO:0007669"/>
    <property type="project" value="TreeGrafter"/>
</dbReference>
<dbReference type="GO" id="GO:0016020">
    <property type="term" value="C:membrane"/>
    <property type="evidence" value="ECO:0007669"/>
    <property type="project" value="TreeGrafter"/>
</dbReference>
<reference evidence="2" key="1">
    <citation type="journal article" date="2017" name="Gigascience">
        <title>The genome draft of coconut (Cocos nucifera).</title>
        <authorList>
            <person name="Xiao Y."/>
            <person name="Xu P."/>
            <person name="Fan H."/>
            <person name="Baudouin L."/>
            <person name="Xia W."/>
            <person name="Bocs S."/>
            <person name="Xu J."/>
            <person name="Li Q."/>
            <person name="Guo A."/>
            <person name="Zhou L."/>
            <person name="Li J."/>
            <person name="Wu Y."/>
            <person name="Ma Z."/>
            <person name="Armero A."/>
            <person name="Issali A.E."/>
            <person name="Liu N."/>
            <person name="Peng M."/>
            <person name="Yang Y."/>
        </authorList>
    </citation>
    <scope>NUCLEOTIDE SEQUENCE</scope>
    <source>
        <tissue evidence="2">Spear leaf of Hainan Tall coconut</tissue>
    </source>
</reference>
<dbReference type="EMBL" id="CM017880">
    <property type="protein sequence ID" value="KAG1361340.1"/>
    <property type="molecule type" value="Genomic_DNA"/>
</dbReference>
<dbReference type="GO" id="GO:0006886">
    <property type="term" value="P:intracellular protein transport"/>
    <property type="evidence" value="ECO:0007669"/>
    <property type="project" value="InterPro"/>
</dbReference>
<dbReference type="InterPro" id="IPR007225">
    <property type="entry name" value="EXOC6/Sec15"/>
</dbReference>
<dbReference type="OrthoDB" id="1721721at2759"/>
<gene>
    <name evidence="2" type="ORF">COCNU_09G008030</name>
</gene>
<comment type="caution">
    <text evidence="2">The sequence shown here is derived from an EMBL/GenBank/DDBJ whole genome shotgun (WGS) entry which is preliminary data.</text>
</comment>
<dbReference type="Proteomes" id="UP000797356">
    <property type="component" value="Chromosome 9"/>
</dbReference>
<accession>A0A8K0IKJ6</accession>
<dbReference type="PANTHER" id="PTHR12702:SF1">
    <property type="entry name" value="EXOCYST COMPLEX COMPONENT SEC15B"/>
    <property type="match status" value="1"/>
</dbReference>
<feature type="domain" description="Exocyst complex component EXOC6/Sec15 N-terminal" evidence="1">
    <location>
        <begin position="39"/>
        <end position="143"/>
    </location>
</feature>
<dbReference type="GO" id="GO:0090522">
    <property type="term" value="P:vesicle tethering involved in exocytosis"/>
    <property type="evidence" value="ECO:0007669"/>
    <property type="project" value="InterPro"/>
</dbReference>
<dbReference type="Pfam" id="PF20651">
    <property type="entry name" value="EXOC6_Sec15_N"/>
    <property type="match status" value="1"/>
</dbReference>
<dbReference type="InterPro" id="IPR048359">
    <property type="entry name" value="EXOC6_Sec15_N"/>
</dbReference>
<dbReference type="PANTHER" id="PTHR12702">
    <property type="entry name" value="SEC15"/>
    <property type="match status" value="1"/>
</dbReference>
<name>A0A8K0IKJ6_COCNU</name>
<evidence type="ECO:0000313" key="2">
    <source>
        <dbReference type="EMBL" id="KAG1361340.1"/>
    </source>
</evidence>
<sequence length="154" mass="16816">MEWKDLIQLYSVICNGEDLGPFIHKPFASGHPKSLLHSLHQFARSKESDIEEVCKVHYQDFICTVNNLRSLLSDIDSLKSALFNSNAAFQSAAGPLLSSRNAYLEARAVASNLSTALAAARPCICLLDLLACANTHLTTNDLYLSCGFRGVGSR</sequence>
<organism evidence="2 3">
    <name type="scientific">Cocos nucifera</name>
    <name type="common">Coconut palm</name>
    <dbReference type="NCBI Taxonomy" id="13894"/>
    <lineage>
        <taxon>Eukaryota</taxon>
        <taxon>Viridiplantae</taxon>
        <taxon>Streptophyta</taxon>
        <taxon>Embryophyta</taxon>
        <taxon>Tracheophyta</taxon>
        <taxon>Spermatophyta</taxon>
        <taxon>Magnoliopsida</taxon>
        <taxon>Liliopsida</taxon>
        <taxon>Arecaceae</taxon>
        <taxon>Arecoideae</taxon>
        <taxon>Cocoseae</taxon>
        <taxon>Attaleinae</taxon>
        <taxon>Cocos</taxon>
    </lineage>
</organism>